<dbReference type="EMBL" id="JBHUII010000013">
    <property type="protein sequence ID" value="MFD2207887.1"/>
    <property type="molecule type" value="Genomic_DNA"/>
</dbReference>
<dbReference type="PANTHER" id="PTHR34700:SF4">
    <property type="entry name" value="PHAGE-LIKE ELEMENT PBSX PROTEIN XKDP"/>
    <property type="match status" value="1"/>
</dbReference>
<name>A0ABW5BNZ0_9PROT</name>
<dbReference type="SMART" id="SM00257">
    <property type="entry name" value="LysM"/>
    <property type="match status" value="1"/>
</dbReference>
<proteinExistence type="predicted"/>
<comment type="caution">
    <text evidence="2">The sequence shown here is derived from an EMBL/GenBank/DDBJ whole genome shotgun (WGS) entry which is preliminary data.</text>
</comment>
<protein>
    <submittedName>
        <fullName evidence="2">LysM peptidoglycan-binding domain-containing protein</fullName>
    </submittedName>
</protein>
<dbReference type="InterPro" id="IPR036779">
    <property type="entry name" value="LysM_dom_sf"/>
</dbReference>
<feature type="domain" description="LysM" evidence="1">
    <location>
        <begin position="330"/>
        <end position="379"/>
    </location>
</feature>
<dbReference type="InterPro" id="IPR052196">
    <property type="entry name" value="Bact_Kbp"/>
</dbReference>
<organism evidence="2 3">
    <name type="scientific">Kiloniella antarctica</name>
    <dbReference type="NCBI Taxonomy" id="1550907"/>
    <lineage>
        <taxon>Bacteria</taxon>
        <taxon>Pseudomonadati</taxon>
        <taxon>Pseudomonadota</taxon>
        <taxon>Alphaproteobacteria</taxon>
        <taxon>Rhodospirillales</taxon>
        <taxon>Kiloniellaceae</taxon>
        <taxon>Kiloniella</taxon>
    </lineage>
</organism>
<dbReference type="RefSeq" id="WP_380254972.1">
    <property type="nucleotide sequence ID" value="NZ_JBHUII010000013.1"/>
</dbReference>
<dbReference type="Proteomes" id="UP001597294">
    <property type="component" value="Unassembled WGS sequence"/>
</dbReference>
<evidence type="ECO:0000313" key="3">
    <source>
        <dbReference type="Proteomes" id="UP001597294"/>
    </source>
</evidence>
<reference evidence="3" key="1">
    <citation type="journal article" date="2019" name="Int. J. Syst. Evol. Microbiol.">
        <title>The Global Catalogue of Microorganisms (GCM) 10K type strain sequencing project: providing services to taxonomists for standard genome sequencing and annotation.</title>
        <authorList>
            <consortium name="The Broad Institute Genomics Platform"/>
            <consortium name="The Broad Institute Genome Sequencing Center for Infectious Disease"/>
            <person name="Wu L."/>
            <person name="Ma J."/>
        </authorList>
    </citation>
    <scope>NUCLEOTIDE SEQUENCE [LARGE SCALE GENOMIC DNA]</scope>
    <source>
        <strain evidence="3">CGMCC 4.7192</strain>
    </source>
</reference>
<dbReference type="PANTHER" id="PTHR34700">
    <property type="entry name" value="POTASSIUM BINDING PROTEIN KBP"/>
    <property type="match status" value="1"/>
</dbReference>
<dbReference type="InterPro" id="IPR013783">
    <property type="entry name" value="Ig-like_fold"/>
</dbReference>
<dbReference type="Pfam" id="PF01476">
    <property type="entry name" value="LysM"/>
    <property type="match status" value="1"/>
</dbReference>
<keyword evidence="3" id="KW-1185">Reference proteome</keyword>
<dbReference type="InterPro" id="IPR018392">
    <property type="entry name" value="LysM"/>
</dbReference>
<dbReference type="PROSITE" id="PS51782">
    <property type="entry name" value="LYSM"/>
    <property type="match status" value="1"/>
</dbReference>
<dbReference type="Gene3D" id="3.10.350.10">
    <property type="entry name" value="LysM domain"/>
    <property type="match status" value="1"/>
</dbReference>
<evidence type="ECO:0000313" key="2">
    <source>
        <dbReference type="EMBL" id="MFD2207887.1"/>
    </source>
</evidence>
<accession>A0ABW5BNZ0</accession>
<dbReference type="CDD" id="cd00118">
    <property type="entry name" value="LysM"/>
    <property type="match status" value="1"/>
</dbReference>
<evidence type="ECO:0000259" key="1">
    <source>
        <dbReference type="PROSITE" id="PS51782"/>
    </source>
</evidence>
<sequence>MSRILAIAILIALIITGAAVTVWYVAGDQDTPLVATGTGMNSGDTTAAPKKVVKTLTGDTLVEKDVVVEEINTQPTEVVSKGTNTDDDENLSTDSVVDQSDTVNTGGKVDPLLAFDVIRVEKTGDTVIAGRAPAGSDVRILDGTTILGSVESDTNGQWVYILKTPLEPGAHELGLQINNSEGETLKSKDVAIIDVPKGEYAPLAVLVPDEAMSANTSASKVIQLPKGDGNEGIRDGELALDSVDYNDDGQTVIGGTSQPGQKVVGYLNNEFVGQGVADGEGRWTVAPEKNIDEGLHQLRIDQVDDGGSVIARVEIPFSRSGKIETLPDERIVTVQPGNSLWRISRAIYGQGGRYAVIYDRNQDQIRNPDLIYPGQIFVLPKTN</sequence>
<gene>
    <name evidence="2" type="ORF">ACFSKO_19910</name>
</gene>
<dbReference type="Gene3D" id="2.60.40.10">
    <property type="entry name" value="Immunoglobulins"/>
    <property type="match status" value="1"/>
</dbReference>